<protein>
    <submittedName>
        <fullName evidence="2">Uncharacterized protein</fullName>
    </submittedName>
</protein>
<feature type="region of interest" description="Disordered" evidence="1">
    <location>
        <begin position="78"/>
        <end position="137"/>
    </location>
</feature>
<keyword evidence="3" id="KW-1185">Reference proteome</keyword>
<feature type="compositionally biased region" description="Basic and acidic residues" evidence="1">
    <location>
        <begin position="1"/>
        <end position="15"/>
    </location>
</feature>
<accession>A0ABD3PZC7</accession>
<name>A0ABD3PZC7_9STRA</name>
<feature type="region of interest" description="Disordered" evidence="1">
    <location>
        <begin position="1"/>
        <end position="21"/>
    </location>
</feature>
<feature type="compositionally biased region" description="Basic residues" evidence="1">
    <location>
        <begin position="113"/>
        <end position="124"/>
    </location>
</feature>
<reference evidence="2 3" key="1">
    <citation type="journal article" date="2020" name="G3 (Bethesda)">
        <title>Improved Reference Genome for Cyclotella cryptica CCMP332, a Model for Cell Wall Morphogenesis, Salinity Adaptation, and Lipid Production in Diatoms (Bacillariophyta).</title>
        <authorList>
            <person name="Roberts W.R."/>
            <person name="Downey K.M."/>
            <person name="Ruck E.C."/>
            <person name="Traller J.C."/>
            <person name="Alverson A.J."/>
        </authorList>
    </citation>
    <scope>NUCLEOTIDE SEQUENCE [LARGE SCALE GENOMIC DNA]</scope>
    <source>
        <strain evidence="2 3">CCMP332</strain>
    </source>
</reference>
<evidence type="ECO:0000256" key="1">
    <source>
        <dbReference type="SAM" id="MobiDB-lite"/>
    </source>
</evidence>
<feature type="compositionally biased region" description="Basic and acidic residues" evidence="1">
    <location>
        <begin position="33"/>
        <end position="45"/>
    </location>
</feature>
<organism evidence="2 3">
    <name type="scientific">Cyclotella cryptica</name>
    <dbReference type="NCBI Taxonomy" id="29204"/>
    <lineage>
        <taxon>Eukaryota</taxon>
        <taxon>Sar</taxon>
        <taxon>Stramenopiles</taxon>
        <taxon>Ochrophyta</taxon>
        <taxon>Bacillariophyta</taxon>
        <taxon>Coscinodiscophyceae</taxon>
        <taxon>Thalassiosirophycidae</taxon>
        <taxon>Stephanodiscales</taxon>
        <taxon>Stephanodiscaceae</taxon>
        <taxon>Cyclotella</taxon>
    </lineage>
</organism>
<comment type="caution">
    <text evidence="2">The sequence shown here is derived from an EMBL/GenBank/DDBJ whole genome shotgun (WGS) entry which is preliminary data.</text>
</comment>
<feature type="region of interest" description="Disordered" evidence="1">
    <location>
        <begin position="33"/>
        <end position="63"/>
    </location>
</feature>
<dbReference type="EMBL" id="JABMIG020000096">
    <property type="protein sequence ID" value="KAL3792974.1"/>
    <property type="molecule type" value="Genomic_DNA"/>
</dbReference>
<evidence type="ECO:0000313" key="3">
    <source>
        <dbReference type="Proteomes" id="UP001516023"/>
    </source>
</evidence>
<feature type="compositionally biased region" description="Basic and acidic residues" evidence="1">
    <location>
        <begin position="94"/>
        <end position="112"/>
    </location>
</feature>
<proteinExistence type="predicted"/>
<gene>
    <name evidence="2" type="ORF">HJC23_010987</name>
</gene>
<dbReference type="AlphaFoldDB" id="A0ABD3PZC7"/>
<feature type="compositionally biased region" description="Basic and acidic residues" evidence="1">
    <location>
        <begin position="125"/>
        <end position="137"/>
    </location>
</feature>
<evidence type="ECO:0000313" key="2">
    <source>
        <dbReference type="EMBL" id="KAL3792974.1"/>
    </source>
</evidence>
<sequence length="165" mass="18651">MQNKDDSSSDDERRPPSNVLYSGWAGDFLEIEHQRETAGGRDRSKSHTAVDLSQFRNEEVGKGYQAKHVVRQREAIAETSGVVDMSGGAFSSRNKSDQSLRRSSHEKGDKSLKRSSHEKKSAKRKHDDDRDINAKRDSRLESYLKCKGLKAFLGEIDKIISKEAR</sequence>
<dbReference type="Proteomes" id="UP001516023">
    <property type="component" value="Unassembled WGS sequence"/>
</dbReference>